<evidence type="ECO:0000256" key="1">
    <source>
        <dbReference type="ARBA" id="ARBA00022801"/>
    </source>
</evidence>
<gene>
    <name evidence="3" type="ORF">LRAMOSA09704</name>
</gene>
<dbReference type="EMBL" id="LK023323">
    <property type="protein sequence ID" value="CDS07181.1"/>
    <property type="molecule type" value="Genomic_DNA"/>
</dbReference>
<dbReference type="SUPFAM" id="SSF53474">
    <property type="entry name" value="alpha/beta-Hydrolases"/>
    <property type="match status" value="1"/>
</dbReference>
<dbReference type="GO" id="GO:0016787">
    <property type="term" value="F:hydrolase activity"/>
    <property type="evidence" value="ECO:0007669"/>
    <property type="project" value="UniProtKB-KW"/>
</dbReference>
<dbReference type="InterPro" id="IPR029058">
    <property type="entry name" value="AB_hydrolase_fold"/>
</dbReference>
<feature type="domain" description="Alpha/beta hydrolase fold-3" evidence="2">
    <location>
        <begin position="84"/>
        <end position="297"/>
    </location>
</feature>
<dbReference type="Gene3D" id="3.40.50.1820">
    <property type="entry name" value="alpha/beta hydrolase"/>
    <property type="match status" value="1"/>
</dbReference>
<dbReference type="InterPro" id="IPR050300">
    <property type="entry name" value="GDXG_lipolytic_enzyme"/>
</dbReference>
<protein>
    <recommendedName>
        <fullName evidence="2">Alpha/beta hydrolase fold-3 domain-containing protein</fullName>
    </recommendedName>
</protein>
<dbReference type="PANTHER" id="PTHR48081:SF8">
    <property type="entry name" value="ALPHA_BETA HYDROLASE FOLD-3 DOMAIN-CONTAINING PROTEIN-RELATED"/>
    <property type="match status" value="1"/>
</dbReference>
<dbReference type="InterPro" id="IPR013094">
    <property type="entry name" value="AB_hydrolase_3"/>
</dbReference>
<evidence type="ECO:0000313" key="3">
    <source>
        <dbReference type="EMBL" id="CDS07181.1"/>
    </source>
</evidence>
<dbReference type="PANTHER" id="PTHR48081">
    <property type="entry name" value="AB HYDROLASE SUPERFAMILY PROTEIN C4A8.06C"/>
    <property type="match status" value="1"/>
</dbReference>
<keyword evidence="1" id="KW-0378">Hydrolase</keyword>
<dbReference type="Pfam" id="PF07859">
    <property type="entry name" value="Abhydrolase_3"/>
    <property type="match status" value="1"/>
</dbReference>
<dbReference type="OrthoDB" id="2216019at2759"/>
<name>A0A077WHD6_9FUNG</name>
<organism evidence="3">
    <name type="scientific">Lichtheimia ramosa</name>
    <dbReference type="NCBI Taxonomy" id="688394"/>
    <lineage>
        <taxon>Eukaryota</taxon>
        <taxon>Fungi</taxon>
        <taxon>Fungi incertae sedis</taxon>
        <taxon>Mucoromycota</taxon>
        <taxon>Mucoromycotina</taxon>
        <taxon>Mucoromycetes</taxon>
        <taxon>Mucorales</taxon>
        <taxon>Lichtheimiaceae</taxon>
        <taxon>Lichtheimia</taxon>
    </lineage>
</organism>
<dbReference type="AlphaFoldDB" id="A0A077WHD6"/>
<dbReference type="ESTHER" id="9fung-a0a077whd6">
    <property type="family name" value="Hormone-sensitive_lipase_like"/>
</dbReference>
<sequence length="325" mass="36067">MTMTRSTPIHPAYVDLIEFRDAGSLMHQVNDFDAFNKAIDGHFAALFKLPEAIQEDRTVEFNGRTLDLTLLRPLGTENEELPVIIYYHGGAFCSGSKYTCGKIIRDLCIKNHAAIVFPNYALAPKVKFPGIHEECYAALEWVLAHGKDHRMDTSKVATCGDSAGGNLAIAIPLMAKQRGLTNAVKAQIPLYPLTTFEREHYPSYQEFSKGDYILTHEEVQGIGAVYYDGVSSNGGDDKWFRLLSASVDDLRDLPPALLVTAEADLLRDEGEEFAQKLLQAGVKTAGVRMFGAVHGYMTLSEVETPQYLQTLAMIKYHLDEAFGRL</sequence>
<proteinExistence type="predicted"/>
<evidence type="ECO:0000259" key="2">
    <source>
        <dbReference type="Pfam" id="PF07859"/>
    </source>
</evidence>
<accession>A0A077WHD6</accession>
<reference evidence="3" key="1">
    <citation type="journal article" date="2014" name="Genome Announc.">
        <title>De novo whole-genome sequence and genome annotation of Lichtheimia ramosa.</title>
        <authorList>
            <person name="Linde J."/>
            <person name="Schwartze V."/>
            <person name="Binder U."/>
            <person name="Lass-Florl C."/>
            <person name="Voigt K."/>
            <person name="Horn F."/>
        </authorList>
    </citation>
    <scope>NUCLEOTIDE SEQUENCE</scope>
    <source>
        <strain evidence="3">JMRC FSU:6197</strain>
    </source>
</reference>